<organism evidence="2 3">
    <name type="scientific">Breoghania corrubedonensis</name>
    <dbReference type="NCBI Taxonomy" id="665038"/>
    <lineage>
        <taxon>Bacteria</taxon>
        <taxon>Pseudomonadati</taxon>
        <taxon>Pseudomonadota</taxon>
        <taxon>Alphaproteobacteria</taxon>
        <taxon>Hyphomicrobiales</taxon>
        <taxon>Stappiaceae</taxon>
        <taxon>Breoghania</taxon>
    </lineage>
</organism>
<keyword evidence="3" id="KW-1185">Reference proteome</keyword>
<dbReference type="GO" id="GO:0005524">
    <property type="term" value="F:ATP binding"/>
    <property type="evidence" value="ECO:0007669"/>
    <property type="project" value="InterPro"/>
</dbReference>
<sequence length="133" mass="14297">MGDGHIHISQTHGTYGESAPHAVVENAMNCHLVQVTVAAVFGVAPDALKAPTRSRAPVAFARQVAMYVAHVGFGLSLSEVGRLFGRDRTTAGYACRLVEDRRDDPAFDGMLAAIEKAARACRQAADSRWETMN</sequence>
<comment type="caution">
    <text evidence="2">The sequence shown here is derived from an EMBL/GenBank/DDBJ whole genome shotgun (WGS) entry which is preliminary data.</text>
</comment>
<dbReference type="InterPro" id="IPR010921">
    <property type="entry name" value="Trp_repressor/repl_initiator"/>
</dbReference>
<name>A0A2T5V1S6_9HYPH</name>
<dbReference type="SMART" id="SM00760">
    <property type="entry name" value="Bac_DnaA_C"/>
    <property type="match status" value="1"/>
</dbReference>
<reference evidence="2 3" key="1">
    <citation type="submission" date="2018-04" db="EMBL/GenBank/DDBJ databases">
        <title>Genomic Encyclopedia of Archaeal and Bacterial Type Strains, Phase II (KMG-II): from individual species to whole genera.</title>
        <authorList>
            <person name="Goeker M."/>
        </authorList>
    </citation>
    <scope>NUCLEOTIDE SEQUENCE [LARGE SCALE GENOMIC DNA]</scope>
    <source>
        <strain evidence="2 3">DSM 23382</strain>
    </source>
</reference>
<dbReference type="EMBL" id="QAYG01000010">
    <property type="protein sequence ID" value="PTW57688.1"/>
    <property type="molecule type" value="Genomic_DNA"/>
</dbReference>
<dbReference type="GO" id="GO:0006270">
    <property type="term" value="P:DNA replication initiation"/>
    <property type="evidence" value="ECO:0007669"/>
    <property type="project" value="InterPro"/>
</dbReference>
<gene>
    <name evidence="2" type="ORF">C8N35_110167</name>
</gene>
<evidence type="ECO:0000313" key="3">
    <source>
        <dbReference type="Proteomes" id="UP000244081"/>
    </source>
</evidence>
<dbReference type="AlphaFoldDB" id="A0A2T5V1S6"/>
<dbReference type="Proteomes" id="UP000244081">
    <property type="component" value="Unassembled WGS sequence"/>
</dbReference>
<accession>A0A2T5V1S6</accession>
<dbReference type="Pfam" id="PF08299">
    <property type="entry name" value="Bac_DnaA_C"/>
    <property type="match status" value="1"/>
</dbReference>
<dbReference type="Gene3D" id="1.10.1750.10">
    <property type="match status" value="1"/>
</dbReference>
<dbReference type="GO" id="GO:0043565">
    <property type="term" value="F:sequence-specific DNA binding"/>
    <property type="evidence" value="ECO:0007669"/>
    <property type="project" value="InterPro"/>
</dbReference>
<dbReference type="GO" id="GO:0006275">
    <property type="term" value="P:regulation of DNA replication"/>
    <property type="evidence" value="ECO:0007669"/>
    <property type="project" value="InterPro"/>
</dbReference>
<dbReference type="RefSeq" id="WP_245926882.1">
    <property type="nucleotide sequence ID" value="NZ_QAYG01000010.1"/>
</dbReference>
<dbReference type="CDD" id="cd06571">
    <property type="entry name" value="Bac_DnaA_C"/>
    <property type="match status" value="1"/>
</dbReference>
<feature type="domain" description="Chromosomal replication initiator DnaA C-terminal" evidence="1">
    <location>
        <begin position="29"/>
        <end position="98"/>
    </location>
</feature>
<evidence type="ECO:0000259" key="1">
    <source>
        <dbReference type="SMART" id="SM00760"/>
    </source>
</evidence>
<dbReference type="InterPro" id="IPR013159">
    <property type="entry name" value="DnaA_C"/>
</dbReference>
<protein>
    <submittedName>
        <fullName evidence="2">DnaA-like protein</fullName>
    </submittedName>
</protein>
<dbReference type="SUPFAM" id="SSF48295">
    <property type="entry name" value="TrpR-like"/>
    <property type="match status" value="1"/>
</dbReference>
<evidence type="ECO:0000313" key="2">
    <source>
        <dbReference type="EMBL" id="PTW57688.1"/>
    </source>
</evidence>
<proteinExistence type="predicted"/>